<comment type="subcellular location">
    <subcellularLocation>
        <location evidence="1">Nucleus</location>
    </subcellularLocation>
</comment>
<keyword evidence="7" id="KW-0539">Nucleus</keyword>
<evidence type="ECO:0000313" key="11">
    <source>
        <dbReference type="EMBL" id="EEB08585.1"/>
    </source>
</evidence>
<evidence type="ECO:0000256" key="6">
    <source>
        <dbReference type="ARBA" id="ARBA00022839"/>
    </source>
</evidence>
<sequence>MDEKALFGTFMRTAACCTELAKEDIPFCKSVDSKFGRSLSDLSKRLLNVSQSFLSKIDGNKASGLVDVEDINNRWSDIVDSIDTLLENADLSLDKAKGIVTKPKVAVAPVNNAQSSQPKKEKLPYRLIHAFNIPKPQLRFKHPVNNHPTTPWLWKLTEKPNALVPLEKLLDQVRADKALQLSLPHPYEAEIKNSSRPKQLYETKNPVQKGAVEETDPIWVDNSESLHSMLEELKQATEIAVDLEHHDYRSYSGFVCLMQISTRNQDWIVDTLELREELECLNIVFTDPKIIKVLHGATMDVIWLQRDFGLYLVGLFDTYYATKALGFEGHGLAFLLKKYCQFEADKRYQMADWRIRPLPKEMLKYAQSDTHFLLYVFDCLRVELLEQSSRRKEDLMQYVVKSSDDVALRRYEREAYDEIYGLGTDGWRHVLTKWGSSKIIGREALAVFKSLHRWRDQVARNEDESVRYVMPNHLLVKLAASMPSDPSDLYTSARQLPPLVRMYANEIIEVIQNAREDEVKRATTDEQRTEDTVMQDQLVTPVTTREVGAEIVIHTELFEPSTQNKAIIESMSTLNSPFWCASELLPSRKDKADRIKKSLFLSIPLPATALDTKTNEAQETQVSEPKQEPVGSVVPENEVLILHELGSSKRKRGQLEKKVRIQETTTDIVPEVLASVQQETPVKTESPDSPDEDSIAVARENVPKKRKQKKKKVKQAKTAAAEPETPFDYSAQKNPLLSMYSSTKPSSRSKASFNPYASTQDVKRDVKQVKKRKATSGKSKTY</sequence>
<keyword evidence="6" id="KW-0269">Exonuclease</keyword>
<dbReference type="InterPro" id="IPR002121">
    <property type="entry name" value="HRDC_dom"/>
</dbReference>
<keyword evidence="2" id="KW-0698">rRNA processing</keyword>
<dbReference type="SMART" id="SM00474">
    <property type="entry name" value="35EXOc"/>
    <property type="match status" value="1"/>
</dbReference>
<comment type="similarity">
    <text evidence="8">Belongs to the exosome component 10/RRP6 family.</text>
</comment>
<dbReference type="GO" id="GO:0071039">
    <property type="term" value="P:nuclear polyadenylation-dependent CUT catabolic process"/>
    <property type="evidence" value="ECO:0000318"/>
    <property type="project" value="GO_Central"/>
</dbReference>
<dbReference type="InterPro" id="IPR044876">
    <property type="entry name" value="HRDC_dom_sf"/>
</dbReference>
<dbReference type="SUPFAM" id="SSF47819">
    <property type="entry name" value="HRDC-like"/>
    <property type="match status" value="1"/>
</dbReference>
<keyword evidence="13" id="KW-1185">Reference proteome</keyword>
<organism evidence="11 13">
    <name type="scientific">Schizosaccharomyces japonicus (strain yFS275 / FY16936)</name>
    <name type="common">Fission yeast</name>
    <dbReference type="NCBI Taxonomy" id="402676"/>
    <lineage>
        <taxon>Eukaryota</taxon>
        <taxon>Fungi</taxon>
        <taxon>Dikarya</taxon>
        <taxon>Ascomycota</taxon>
        <taxon>Taphrinomycotina</taxon>
        <taxon>Schizosaccharomycetes</taxon>
        <taxon>Schizosaccharomycetales</taxon>
        <taxon>Schizosaccharomycetaceae</taxon>
        <taxon>Schizosaccharomyces</taxon>
    </lineage>
</organism>
<keyword evidence="4" id="KW-0378">Hydrolase</keyword>
<feature type="compositionally biased region" description="Basic residues" evidence="9">
    <location>
        <begin position="769"/>
        <end position="782"/>
    </location>
</feature>
<dbReference type="eggNOG" id="KOG2206">
    <property type="taxonomic scope" value="Eukaryota"/>
</dbReference>
<evidence type="ECO:0000256" key="2">
    <source>
        <dbReference type="ARBA" id="ARBA00022552"/>
    </source>
</evidence>
<dbReference type="InterPro" id="IPR010997">
    <property type="entry name" value="HRDC-like_sf"/>
</dbReference>
<dbReference type="RefSeq" id="XP_002174878.1">
    <property type="nucleotide sequence ID" value="XM_002174842.2"/>
</dbReference>
<evidence type="ECO:0000256" key="4">
    <source>
        <dbReference type="ARBA" id="ARBA00022801"/>
    </source>
</evidence>
<dbReference type="STRING" id="402676.B6K2U5"/>
<dbReference type="Gene3D" id="3.30.420.10">
    <property type="entry name" value="Ribonuclease H-like superfamily/Ribonuclease H"/>
    <property type="match status" value="1"/>
</dbReference>
<dbReference type="GO" id="GO:0071040">
    <property type="term" value="P:nuclear polyadenylation-dependent antisense transcript catabolic process"/>
    <property type="evidence" value="ECO:0000318"/>
    <property type="project" value="GO_Central"/>
</dbReference>
<dbReference type="HOGENOM" id="CLU_010129_0_1_1"/>
<evidence type="ECO:0000313" key="12">
    <source>
        <dbReference type="JaponicusDB" id="SJAG_03745"/>
    </source>
</evidence>
<dbReference type="GO" id="GO:0005730">
    <property type="term" value="C:nucleolus"/>
    <property type="evidence" value="ECO:0000318"/>
    <property type="project" value="GO_Central"/>
</dbReference>
<dbReference type="GO" id="GO:0071920">
    <property type="term" value="C:cleavage body"/>
    <property type="evidence" value="ECO:0007669"/>
    <property type="project" value="EnsemblFungi"/>
</dbReference>
<evidence type="ECO:0000256" key="8">
    <source>
        <dbReference type="ARBA" id="ARBA00043957"/>
    </source>
</evidence>
<dbReference type="Pfam" id="PF00570">
    <property type="entry name" value="HRDC"/>
    <property type="match status" value="1"/>
</dbReference>
<dbReference type="Pfam" id="PF01612">
    <property type="entry name" value="DNA_pol_A_exo1"/>
    <property type="match status" value="1"/>
</dbReference>
<dbReference type="FunFam" id="1.10.150.80:FF:000001">
    <property type="entry name" value="Putative exosome component 10"/>
    <property type="match status" value="1"/>
</dbReference>
<keyword evidence="3" id="KW-0540">Nuclease</keyword>
<dbReference type="GeneID" id="7052259"/>
<dbReference type="GO" id="GO:0071038">
    <property type="term" value="P:TRAMP-dependent tRNA surveillance pathway"/>
    <property type="evidence" value="ECO:0000318"/>
    <property type="project" value="GO_Central"/>
</dbReference>
<dbReference type="GO" id="GO:1990251">
    <property type="term" value="C:nuclear exosome focus"/>
    <property type="evidence" value="ECO:0007669"/>
    <property type="project" value="EnsemblFungi"/>
</dbReference>
<dbReference type="GO" id="GO:0003727">
    <property type="term" value="F:single-stranded RNA binding"/>
    <property type="evidence" value="ECO:0000318"/>
    <property type="project" value="GO_Central"/>
</dbReference>
<evidence type="ECO:0000256" key="3">
    <source>
        <dbReference type="ARBA" id="ARBA00022722"/>
    </source>
</evidence>
<dbReference type="GO" id="GO:0140746">
    <property type="term" value="P:siRNA catabolic process"/>
    <property type="evidence" value="ECO:0007669"/>
    <property type="project" value="EnsemblFungi"/>
</dbReference>
<evidence type="ECO:0000256" key="7">
    <source>
        <dbReference type="ARBA" id="ARBA00023242"/>
    </source>
</evidence>
<dbReference type="GO" id="GO:0071037">
    <property type="term" value="P:nuclear polyadenylation-dependent snRNA catabolic process"/>
    <property type="evidence" value="ECO:0000318"/>
    <property type="project" value="GO_Central"/>
</dbReference>
<dbReference type="PANTHER" id="PTHR12124:SF47">
    <property type="entry name" value="EXOSOME COMPONENT 10"/>
    <property type="match status" value="1"/>
</dbReference>
<protein>
    <submittedName>
        <fullName evidence="11">Exosome subunit Rrp6</fullName>
    </submittedName>
</protein>
<feature type="compositionally biased region" description="Basic residues" evidence="9">
    <location>
        <begin position="704"/>
        <end position="715"/>
    </location>
</feature>
<dbReference type="GO" id="GO:0000166">
    <property type="term" value="F:nucleotide binding"/>
    <property type="evidence" value="ECO:0007669"/>
    <property type="project" value="InterPro"/>
</dbReference>
<name>B6K2U5_SCHJY</name>
<dbReference type="GO" id="GO:0000467">
    <property type="term" value="P:exonucleolytic trimming to generate mature 3'-end of 5.8S rRNA from tricistronic rRNA transcript (SSU-rRNA, 5.8S rRNA, LSU-rRNA)"/>
    <property type="evidence" value="ECO:0000318"/>
    <property type="project" value="GO_Central"/>
</dbReference>
<dbReference type="Pfam" id="PF08066">
    <property type="entry name" value="PMC2NT"/>
    <property type="match status" value="1"/>
</dbReference>
<dbReference type="GO" id="GO:0071044">
    <property type="term" value="P:histone mRNA catabolic process"/>
    <property type="evidence" value="ECO:0000318"/>
    <property type="project" value="GO_Central"/>
</dbReference>
<dbReference type="OMA" id="TMDIIWL"/>
<dbReference type="SUPFAM" id="SSF53098">
    <property type="entry name" value="Ribonuclease H-like"/>
    <property type="match status" value="1"/>
</dbReference>
<dbReference type="GO" id="GO:0071035">
    <property type="term" value="P:nuclear polyadenylation-dependent rRNA catabolic process"/>
    <property type="evidence" value="ECO:0000318"/>
    <property type="project" value="GO_Central"/>
</dbReference>
<evidence type="ECO:0000256" key="5">
    <source>
        <dbReference type="ARBA" id="ARBA00022835"/>
    </source>
</evidence>
<dbReference type="InterPro" id="IPR002562">
    <property type="entry name" value="3'-5'_exonuclease_dom"/>
</dbReference>
<dbReference type="InterPro" id="IPR049559">
    <property type="entry name" value="Rrp6p-like_exo"/>
</dbReference>
<proteinExistence type="inferred from homology"/>
<feature type="domain" description="HRDC" evidence="10">
    <location>
        <begin position="441"/>
        <end position="521"/>
    </location>
</feature>
<dbReference type="OrthoDB" id="2250022at2759"/>
<dbReference type="Proteomes" id="UP000001744">
    <property type="component" value="Unassembled WGS sequence"/>
</dbReference>
<dbReference type="InterPro" id="IPR012588">
    <property type="entry name" value="Exosome-assoc_fac_Rrp6_N"/>
</dbReference>
<dbReference type="GO" id="GO:0033621">
    <property type="term" value="P:nuclear mRNA surveillance of meiosis-specific transcripts"/>
    <property type="evidence" value="ECO:0007669"/>
    <property type="project" value="EnsemblFungi"/>
</dbReference>
<feature type="region of interest" description="Disordered" evidence="9">
    <location>
        <begin position="611"/>
        <end position="631"/>
    </location>
</feature>
<evidence type="ECO:0000256" key="1">
    <source>
        <dbReference type="ARBA" id="ARBA00004123"/>
    </source>
</evidence>
<dbReference type="PROSITE" id="PS50967">
    <property type="entry name" value="HRDC"/>
    <property type="match status" value="1"/>
</dbReference>
<dbReference type="GO" id="GO:0071051">
    <property type="term" value="P:poly(A)-dependent snoRNA 3'-end processing"/>
    <property type="evidence" value="ECO:0000318"/>
    <property type="project" value="GO_Central"/>
</dbReference>
<dbReference type="GO" id="GO:1990342">
    <property type="term" value="C:heterochromatin island"/>
    <property type="evidence" value="ECO:0007669"/>
    <property type="project" value="EnsemblFungi"/>
</dbReference>
<dbReference type="AlphaFoldDB" id="B6K2U5"/>
<dbReference type="GO" id="GO:0000175">
    <property type="term" value="F:3'-5'-RNA exonuclease activity"/>
    <property type="evidence" value="ECO:0000318"/>
    <property type="project" value="GO_Central"/>
</dbReference>
<dbReference type="PANTHER" id="PTHR12124">
    <property type="entry name" value="POLYMYOSITIS/SCLERODERMA AUTOANTIGEN-RELATED"/>
    <property type="match status" value="1"/>
</dbReference>
<feature type="compositionally biased region" description="Low complexity" evidence="9">
    <location>
        <begin position="738"/>
        <end position="752"/>
    </location>
</feature>
<dbReference type="VEuPathDB" id="FungiDB:SJAG_03745"/>
<feature type="region of interest" description="Disordered" evidence="9">
    <location>
        <begin position="672"/>
        <end position="782"/>
    </location>
</feature>
<dbReference type="GO" id="GO:0140602">
    <property type="term" value="C:nucleolar peripheral inclusion body"/>
    <property type="evidence" value="ECO:0007669"/>
    <property type="project" value="EnsemblFungi"/>
</dbReference>
<dbReference type="CDD" id="cd06147">
    <property type="entry name" value="Rrp6p_like_exo"/>
    <property type="match status" value="1"/>
</dbReference>
<feature type="compositionally biased region" description="Polar residues" evidence="9">
    <location>
        <begin position="611"/>
        <end position="624"/>
    </location>
</feature>
<gene>
    <name evidence="12" type="primary">rrp6</name>
    <name evidence="11" type="ORF">SJAG_03745</name>
</gene>
<dbReference type="GO" id="GO:0000176">
    <property type="term" value="C:nuclear exosome (RNase complex)"/>
    <property type="evidence" value="ECO:0000318"/>
    <property type="project" value="GO_Central"/>
</dbReference>
<accession>B6K2U5</accession>
<dbReference type="InterPro" id="IPR036397">
    <property type="entry name" value="RNaseH_sf"/>
</dbReference>
<evidence type="ECO:0000313" key="13">
    <source>
        <dbReference type="Proteomes" id="UP000001744"/>
    </source>
</evidence>
<dbReference type="SMART" id="SM00341">
    <property type="entry name" value="HRDC"/>
    <property type="match status" value="1"/>
</dbReference>
<dbReference type="Gene3D" id="1.10.150.80">
    <property type="entry name" value="HRDC domain"/>
    <property type="match status" value="1"/>
</dbReference>
<dbReference type="JaponicusDB" id="SJAG_03745">
    <property type="gene designation" value="rrp6"/>
</dbReference>
<keyword evidence="5" id="KW-0271">Exosome</keyword>
<dbReference type="EMBL" id="KE651167">
    <property type="protein sequence ID" value="EEB08585.1"/>
    <property type="molecule type" value="Genomic_DNA"/>
</dbReference>
<dbReference type="GO" id="GO:0071036">
    <property type="term" value="P:nuclear polyadenylation-dependent snoRNA catabolic process"/>
    <property type="evidence" value="ECO:0000318"/>
    <property type="project" value="GO_Central"/>
</dbReference>
<dbReference type="InterPro" id="IPR012337">
    <property type="entry name" value="RNaseH-like_sf"/>
</dbReference>
<reference evidence="11 13" key="1">
    <citation type="journal article" date="2011" name="Science">
        <title>Comparative functional genomics of the fission yeasts.</title>
        <authorList>
            <person name="Rhind N."/>
            <person name="Chen Z."/>
            <person name="Yassour M."/>
            <person name="Thompson D.A."/>
            <person name="Haas B.J."/>
            <person name="Habib N."/>
            <person name="Wapinski I."/>
            <person name="Roy S."/>
            <person name="Lin M.F."/>
            <person name="Heiman D.I."/>
            <person name="Young S.K."/>
            <person name="Furuya K."/>
            <person name="Guo Y."/>
            <person name="Pidoux A."/>
            <person name="Chen H.M."/>
            <person name="Robbertse B."/>
            <person name="Goldberg J.M."/>
            <person name="Aoki K."/>
            <person name="Bayne E.H."/>
            <person name="Berlin A.M."/>
            <person name="Desjardins C.A."/>
            <person name="Dobbs E."/>
            <person name="Dukaj L."/>
            <person name="Fan L."/>
            <person name="FitzGerald M.G."/>
            <person name="French C."/>
            <person name="Gujja S."/>
            <person name="Hansen K."/>
            <person name="Keifenheim D."/>
            <person name="Levin J.Z."/>
            <person name="Mosher R.A."/>
            <person name="Mueller C.A."/>
            <person name="Pfiffner J."/>
            <person name="Priest M."/>
            <person name="Russ C."/>
            <person name="Smialowska A."/>
            <person name="Swoboda P."/>
            <person name="Sykes S.M."/>
            <person name="Vaughn M."/>
            <person name="Vengrova S."/>
            <person name="Yoder R."/>
            <person name="Zeng Q."/>
            <person name="Allshire R."/>
            <person name="Baulcombe D."/>
            <person name="Birren B.W."/>
            <person name="Brown W."/>
            <person name="Ekwall K."/>
            <person name="Kellis M."/>
            <person name="Leatherwood J."/>
            <person name="Levin H."/>
            <person name="Margalit H."/>
            <person name="Martienssen R."/>
            <person name="Nieduszynski C.A."/>
            <person name="Spatafora J.W."/>
            <person name="Friedman N."/>
            <person name="Dalgaard J.Z."/>
            <person name="Baumann P."/>
            <person name="Niki H."/>
            <person name="Regev A."/>
            <person name="Nusbaum C."/>
        </authorList>
    </citation>
    <scope>NUCLEOTIDE SEQUENCE [LARGE SCALE GENOMIC DNA]</scope>
    <source>
        <strain evidence="13">yFS275 / FY16936</strain>
    </source>
</reference>
<dbReference type="FunFam" id="3.30.420.10:FF:000059">
    <property type="entry name" value="Exosome complex exonuclease Rrp6"/>
    <property type="match status" value="1"/>
</dbReference>
<evidence type="ECO:0000259" key="10">
    <source>
        <dbReference type="PROSITE" id="PS50967"/>
    </source>
</evidence>
<evidence type="ECO:0000256" key="9">
    <source>
        <dbReference type="SAM" id="MobiDB-lite"/>
    </source>
</evidence>
<dbReference type="InterPro" id="IPR045092">
    <property type="entry name" value="Rrp6-like"/>
</dbReference>